<comment type="caution">
    <text evidence="2">The sequence shown here is derived from an EMBL/GenBank/DDBJ whole genome shotgun (WGS) entry which is preliminary data.</text>
</comment>
<accession>A0ABQ9VM58</accession>
<protein>
    <submittedName>
        <fullName evidence="2">Uncharacterized protein</fullName>
    </submittedName>
</protein>
<sequence length="68" mass="7383">MLGEGLAASTAAEEQGRRTKAKVSRDSSPLVCRRPAARRCGSTTELEEGSSYKDCTEQRGGTRGRPRR</sequence>
<name>A0ABQ9VM58_SAGOE</name>
<dbReference type="Proteomes" id="UP001266305">
    <property type="component" value="Unassembled WGS sequence"/>
</dbReference>
<feature type="region of interest" description="Disordered" evidence="1">
    <location>
        <begin position="1"/>
        <end position="68"/>
    </location>
</feature>
<dbReference type="EMBL" id="JASSZA010000005">
    <property type="protein sequence ID" value="KAK2109658.1"/>
    <property type="molecule type" value="Genomic_DNA"/>
</dbReference>
<keyword evidence="3" id="KW-1185">Reference proteome</keyword>
<proteinExistence type="predicted"/>
<organism evidence="2 3">
    <name type="scientific">Saguinus oedipus</name>
    <name type="common">Cotton-top tamarin</name>
    <name type="synonym">Oedipomidas oedipus</name>
    <dbReference type="NCBI Taxonomy" id="9490"/>
    <lineage>
        <taxon>Eukaryota</taxon>
        <taxon>Metazoa</taxon>
        <taxon>Chordata</taxon>
        <taxon>Craniata</taxon>
        <taxon>Vertebrata</taxon>
        <taxon>Euteleostomi</taxon>
        <taxon>Mammalia</taxon>
        <taxon>Eutheria</taxon>
        <taxon>Euarchontoglires</taxon>
        <taxon>Primates</taxon>
        <taxon>Haplorrhini</taxon>
        <taxon>Platyrrhini</taxon>
        <taxon>Cebidae</taxon>
        <taxon>Callitrichinae</taxon>
        <taxon>Saguinus</taxon>
    </lineage>
</organism>
<reference evidence="2 3" key="1">
    <citation type="submission" date="2023-05" db="EMBL/GenBank/DDBJ databases">
        <title>B98-5 Cell Line De Novo Hybrid Assembly: An Optical Mapping Approach.</title>
        <authorList>
            <person name="Kananen K."/>
            <person name="Auerbach J.A."/>
            <person name="Kautto E."/>
            <person name="Blachly J.S."/>
        </authorList>
    </citation>
    <scope>NUCLEOTIDE SEQUENCE [LARGE SCALE GENOMIC DNA]</scope>
    <source>
        <strain evidence="2">B95-8</strain>
        <tissue evidence="2">Cell line</tissue>
    </source>
</reference>
<gene>
    <name evidence="2" type="ORF">P7K49_009404</name>
</gene>
<evidence type="ECO:0000313" key="3">
    <source>
        <dbReference type="Proteomes" id="UP001266305"/>
    </source>
</evidence>
<feature type="non-terminal residue" evidence="2">
    <location>
        <position position="68"/>
    </location>
</feature>
<evidence type="ECO:0000256" key="1">
    <source>
        <dbReference type="SAM" id="MobiDB-lite"/>
    </source>
</evidence>
<evidence type="ECO:0000313" key="2">
    <source>
        <dbReference type="EMBL" id="KAK2109658.1"/>
    </source>
</evidence>